<reference evidence="4 5" key="1">
    <citation type="journal article" date="2015" name="Nature">
        <title>rRNA introns, odd ribosomes, and small enigmatic genomes across a large radiation of phyla.</title>
        <authorList>
            <person name="Brown C.T."/>
            <person name="Hug L.A."/>
            <person name="Thomas B.C."/>
            <person name="Sharon I."/>
            <person name="Castelle C.J."/>
            <person name="Singh A."/>
            <person name="Wilkins M.J."/>
            <person name="Williams K.H."/>
            <person name="Banfield J.F."/>
        </authorList>
    </citation>
    <scope>NUCLEOTIDE SEQUENCE [LARGE SCALE GENOMIC DNA]</scope>
</reference>
<protein>
    <submittedName>
        <fullName evidence="4">Succinate-semialdehyde dehydrogenase (NAD(P)+)</fullName>
    </submittedName>
</protein>
<accession>A0A0G1KEE4</accession>
<feature type="domain" description="Aldehyde dehydrogenase" evidence="3">
    <location>
        <begin position="3"/>
        <end position="454"/>
    </location>
</feature>
<dbReference type="InterPro" id="IPR016161">
    <property type="entry name" value="Ald_DH/histidinol_DH"/>
</dbReference>
<dbReference type="PANTHER" id="PTHR42804:SF1">
    <property type="entry name" value="ALDEHYDE DEHYDROGENASE-RELATED"/>
    <property type="match status" value="1"/>
</dbReference>
<gene>
    <name evidence="4" type="ORF">UW79_C0013G0062</name>
</gene>
<keyword evidence="2" id="KW-0560">Oxidoreductase</keyword>
<evidence type="ECO:0000256" key="2">
    <source>
        <dbReference type="ARBA" id="ARBA00023002"/>
    </source>
</evidence>
<comment type="similarity">
    <text evidence="1">Belongs to the aldehyde dehydrogenase family.</text>
</comment>
<proteinExistence type="inferred from homology"/>
<dbReference type="Gene3D" id="3.40.605.10">
    <property type="entry name" value="Aldehyde Dehydrogenase, Chain A, domain 1"/>
    <property type="match status" value="1"/>
</dbReference>
<dbReference type="InterPro" id="IPR016163">
    <property type="entry name" value="Ald_DH_C"/>
</dbReference>
<organism evidence="4 5">
    <name type="scientific">Candidatus Yanofskybacteria bacterium GW2011_GWA2_44_9</name>
    <dbReference type="NCBI Taxonomy" id="1619025"/>
    <lineage>
        <taxon>Bacteria</taxon>
        <taxon>Candidatus Yanofskyibacteriota</taxon>
    </lineage>
</organism>
<dbReference type="CDD" id="cd07078">
    <property type="entry name" value="ALDH"/>
    <property type="match status" value="1"/>
</dbReference>
<dbReference type="PANTHER" id="PTHR42804">
    <property type="entry name" value="ALDEHYDE DEHYDROGENASE"/>
    <property type="match status" value="1"/>
</dbReference>
<dbReference type="FunFam" id="3.40.309.10:FF:000009">
    <property type="entry name" value="Aldehyde dehydrogenase A"/>
    <property type="match status" value="1"/>
</dbReference>
<dbReference type="SUPFAM" id="SSF53720">
    <property type="entry name" value="ALDH-like"/>
    <property type="match status" value="1"/>
</dbReference>
<dbReference type="InterPro" id="IPR016162">
    <property type="entry name" value="Ald_DH_N"/>
</dbReference>
<sequence>MATLKSVNPSNYQVLGEVRISTRDEIMGRVMLLSRGQKEWADLSLGKRVKILRRVTDAFAKLKSEFALLESQEMGMPLREALADYDGTLDFMNWYLDNAEKYLGPETTFESETEIHQVFREPLGVAGVIIPWNYPFLNFAWSTFQSLIVGNAVILKHSEECPLSGQFIEAVMHKCLPSFEVFAEVYGGGDVGRMLVNEDINLIHFVGSCKTGKTLYKTAADKFIRAVMELGGSAPGIIFDDADIDSAVNSVCEFRLANAGQYCDGLKRLIVHRDVFNEVVEKIANAFSARRIGMAEYETTELGPLVSKRQLDLLVRQVRDAKVCGAKAVTGGDSLEKKMGGAFHQPTVLTDVTPDMLVWKQEVFGPVLPILRFGNEDEAVRLANDTSYGLGAYVYTANKKRATRVARQIQSGMVSINGTNYTTPWNPFGGYKGSGMGREHGKFGFHEVTQPKVVARNK</sequence>
<dbReference type="AlphaFoldDB" id="A0A0G1KEE4"/>
<dbReference type="Proteomes" id="UP000034032">
    <property type="component" value="Unassembled WGS sequence"/>
</dbReference>
<evidence type="ECO:0000256" key="1">
    <source>
        <dbReference type="ARBA" id="ARBA00009986"/>
    </source>
</evidence>
<dbReference type="Pfam" id="PF00171">
    <property type="entry name" value="Aldedh"/>
    <property type="match status" value="1"/>
</dbReference>
<dbReference type="GO" id="GO:0016620">
    <property type="term" value="F:oxidoreductase activity, acting on the aldehyde or oxo group of donors, NAD or NADP as acceptor"/>
    <property type="evidence" value="ECO:0007669"/>
    <property type="project" value="InterPro"/>
</dbReference>
<dbReference type="EMBL" id="LCJR01000013">
    <property type="protein sequence ID" value="KKT81935.1"/>
    <property type="molecule type" value="Genomic_DNA"/>
</dbReference>
<evidence type="ECO:0000259" key="3">
    <source>
        <dbReference type="Pfam" id="PF00171"/>
    </source>
</evidence>
<dbReference type="InterPro" id="IPR015590">
    <property type="entry name" value="Aldehyde_DH_dom"/>
</dbReference>
<evidence type="ECO:0000313" key="5">
    <source>
        <dbReference type="Proteomes" id="UP000034032"/>
    </source>
</evidence>
<name>A0A0G1KEE4_9BACT</name>
<comment type="caution">
    <text evidence="4">The sequence shown here is derived from an EMBL/GenBank/DDBJ whole genome shotgun (WGS) entry which is preliminary data.</text>
</comment>
<evidence type="ECO:0000313" key="4">
    <source>
        <dbReference type="EMBL" id="KKT81935.1"/>
    </source>
</evidence>
<dbReference type="Gene3D" id="3.40.309.10">
    <property type="entry name" value="Aldehyde Dehydrogenase, Chain A, domain 2"/>
    <property type="match status" value="1"/>
</dbReference>